<dbReference type="Pfam" id="PF14145">
    <property type="entry name" value="YrhK"/>
    <property type="match status" value="1"/>
</dbReference>
<dbReference type="InterPro" id="IPR025424">
    <property type="entry name" value="YrhK_domain"/>
</dbReference>
<keyword evidence="1" id="KW-1133">Transmembrane helix</keyword>
<feature type="transmembrane region" description="Helical" evidence="1">
    <location>
        <begin position="29"/>
        <end position="51"/>
    </location>
</feature>
<organism evidence="3 4">
    <name type="scientific">Thioclava kandeliae</name>
    <dbReference type="NCBI Taxonomy" id="3070818"/>
    <lineage>
        <taxon>Bacteria</taxon>
        <taxon>Pseudomonadati</taxon>
        <taxon>Pseudomonadota</taxon>
        <taxon>Alphaproteobacteria</taxon>
        <taxon>Rhodobacterales</taxon>
        <taxon>Paracoccaceae</taxon>
        <taxon>Thioclava</taxon>
    </lineage>
</organism>
<protein>
    <submittedName>
        <fullName evidence="3">YrhK family protein</fullName>
    </submittedName>
</protein>
<accession>A0ABV1SGE7</accession>
<keyword evidence="1" id="KW-0812">Transmembrane</keyword>
<evidence type="ECO:0000259" key="2">
    <source>
        <dbReference type="Pfam" id="PF14145"/>
    </source>
</evidence>
<dbReference type="EMBL" id="JAYWLC010000006">
    <property type="protein sequence ID" value="MER5171979.1"/>
    <property type="molecule type" value="Genomic_DNA"/>
</dbReference>
<dbReference type="Proteomes" id="UP001438953">
    <property type="component" value="Unassembled WGS sequence"/>
</dbReference>
<feature type="domain" description="YrhK" evidence="2">
    <location>
        <begin position="26"/>
        <end position="81"/>
    </location>
</feature>
<keyword evidence="1" id="KW-0472">Membrane</keyword>
<evidence type="ECO:0000313" key="4">
    <source>
        <dbReference type="Proteomes" id="UP001438953"/>
    </source>
</evidence>
<sequence>MKISGKPLFHRDQRGDSHEKRKLYAAYELAYTLVDFGAAFCFVVGSVMFFSEAWMTPGTWLFLIGSILFAAKPTIRLVREIRLLQMGDAKDVAKRQD</sequence>
<dbReference type="RefSeq" id="WP_339114018.1">
    <property type="nucleotide sequence ID" value="NZ_JAYWLC010000006.1"/>
</dbReference>
<comment type="caution">
    <text evidence="3">The sequence shown here is derived from an EMBL/GenBank/DDBJ whole genome shotgun (WGS) entry which is preliminary data.</text>
</comment>
<evidence type="ECO:0000256" key="1">
    <source>
        <dbReference type="SAM" id="Phobius"/>
    </source>
</evidence>
<gene>
    <name evidence="3" type="ORF">VSX56_09335</name>
</gene>
<proteinExistence type="predicted"/>
<keyword evidence="4" id="KW-1185">Reference proteome</keyword>
<evidence type="ECO:0000313" key="3">
    <source>
        <dbReference type="EMBL" id="MER5171979.1"/>
    </source>
</evidence>
<reference evidence="3 4" key="1">
    <citation type="submission" date="2024-06" db="EMBL/GenBank/DDBJ databases">
        <title>Thioclava kandeliae sp. nov. from a rhizosphere soil sample of Kandelia candel in a mangrove.</title>
        <authorList>
            <person name="Mu T."/>
        </authorList>
    </citation>
    <scope>NUCLEOTIDE SEQUENCE [LARGE SCALE GENOMIC DNA]</scope>
    <source>
        <strain evidence="3 4">CPCC 100088</strain>
    </source>
</reference>
<feature type="transmembrane region" description="Helical" evidence="1">
    <location>
        <begin position="57"/>
        <end position="75"/>
    </location>
</feature>
<name>A0ABV1SGE7_9RHOB</name>